<evidence type="ECO:0000313" key="1">
    <source>
        <dbReference type="EMBL" id="CAI2373989.1"/>
    </source>
</evidence>
<name>A0AAD1XJV9_EUPCR</name>
<protein>
    <submittedName>
        <fullName evidence="1">Uncharacterized protein</fullName>
    </submittedName>
</protein>
<reference evidence="1" key="1">
    <citation type="submission" date="2023-07" db="EMBL/GenBank/DDBJ databases">
        <authorList>
            <consortium name="AG Swart"/>
            <person name="Singh M."/>
            <person name="Singh A."/>
            <person name="Seah K."/>
            <person name="Emmerich C."/>
        </authorList>
    </citation>
    <scope>NUCLEOTIDE SEQUENCE</scope>
    <source>
        <strain evidence="1">DP1</strain>
    </source>
</reference>
<organism evidence="1 2">
    <name type="scientific">Euplotes crassus</name>
    <dbReference type="NCBI Taxonomy" id="5936"/>
    <lineage>
        <taxon>Eukaryota</taxon>
        <taxon>Sar</taxon>
        <taxon>Alveolata</taxon>
        <taxon>Ciliophora</taxon>
        <taxon>Intramacronucleata</taxon>
        <taxon>Spirotrichea</taxon>
        <taxon>Hypotrichia</taxon>
        <taxon>Euplotida</taxon>
        <taxon>Euplotidae</taxon>
        <taxon>Moneuplotes</taxon>
    </lineage>
</organism>
<comment type="caution">
    <text evidence="1">The sequence shown here is derived from an EMBL/GenBank/DDBJ whole genome shotgun (WGS) entry which is preliminary data.</text>
</comment>
<proteinExistence type="predicted"/>
<gene>
    <name evidence="1" type="ORF">ECRASSUSDP1_LOCUS15338</name>
</gene>
<dbReference type="Proteomes" id="UP001295684">
    <property type="component" value="Unassembled WGS sequence"/>
</dbReference>
<accession>A0AAD1XJV9</accession>
<keyword evidence="2" id="KW-1185">Reference proteome</keyword>
<evidence type="ECO:0000313" key="2">
    <source>
        <dbReference type="Proteomes" id="UP001295684"/>
    </source>
</evidence>
<sequence>MRATKCEYRERQLHEIDELFLDFKNSITECNKYVGLLKFPDLTPAENTIQLDTTVSEEKEQEGELINDWKYQPQKSKEYETPEEAPTMIQQIQMTIHLHHYPVIKEANKSKRGRPEVLKDTRIPALKNVMEEWEIELIKRLTRDQRSDAFFASVGRYIKKIPDLFLKYIGSKCQYKSRDMKVVLRSYLRCFISGFLPLFPLCKRDNCLKGFIDIFCDFCNLSFPDAKCQILLKELLKEGSISKEVYERKVVNCKERIKASKMSYRKLYDNNRCFQLICAKLSNHFFHLKGSNLKKIENVLDFFNTKAAIYNEE</sequence>
<dbReference type="EMBL" id="CAMPGE010015361">
    <property type="protein sequence ID" value="CAI2373989.1"/>
    <property type="molecule type" value="Genomic_DNA"/>
</dbReference>
<dbReference type="AlphaFoldDB" id="A0AAD1XJV9"/>